<organism evidence="4">
    <name type="scientific">Haemonchus placei</name>
    <name type="common">Barber's pole worm</name>
    <dbReference type="NCBI Taxonomy" id="6290"/>
    <lineage>
        <taxon>Eukaryota</taxon>
        <taxon>Metazoa</taxon>
        <taxon>Ecdysozoa</taxon>
        <taxon>Nematoda</taxon>
        <taxon>Chromadorea</taxon>
        <taxon>Rhabditida</taxon>
        <taxon>Rhabditina</taxon>
        <taxon>Rhabditomorpha</taxon>
        <taxon>Strongyloidea</taxon>
        <taxon>Trichostrongylidae</taxon>
        <taxon>Haemonchus</taxon>
    </lineage>
</organism>
<evidence type="ECO:0000313" key="2">
    <source>
        <dbReference type="EMBL" id="VDO31291.1"/>
    </source>
</evidence>
<protein>
    <submittedName>
        <fullName evidence="4">G_PROTEIN_RECEP_F1_2 domain-containing protein</fullName>
    </submittedName>
</protein>
<gene>
    <name evidence="2" type="ORF">HPLM_LOCUS7222</name>
</gene>
<dbReference type="EMBL" id="UZAF01016622">
    <property type="protein sequence ID" value="VDO31291.1"/>
    <property type="molecule type" value="Genomic_DNA"/>
</dbReference>
<evidence type="ECO:0000256" key="1">
    <source>
        <dbReference type="SAM" id="Phobius"/>
    </source>
</evidence>
<accession>A0A0N4WA46</accession>
<proteinExistence type="predicted"/>
<keyword evidence="3" id="KW-1185">Reference proteome</keyword>
<sequence length="102" mass="11247">MHYGSLVDTVLIVVDNLFLLSLDDFHRNCYHRGAAILIVFECRQRGHALTLSSGAVVVIVVVIVIVVIVMFSLITLLLLAFTCDYVYGGCQQNSYVTVVVSI</sequence>
<keyword evidence="1" id="KW-0812">Transmembrane</keyword>
<name>A0A0N4WA46_HAEPC</name>
<feature type="transmembrane region" description="Helical" evidence="1">
    <location>
        <begin position="55"/>
        <end position="81"/>
    </location>
</feature>
<dbReference type="WBParaSite" id="HPLM_0000723001-mRNA-1">
    <property type="protein sequence ID" value="HPLM_0000723001-mRNA-1"/>
    <property type="gene ID" value="HPLM_0000723001"/>
</dbReference>
<dbReference type="AlphaFoldDB" id="A0A0N4WA46"/>
<keyword evidence="1" id="KW-0472">Membrane</keyword>
<evidence type="ECO:0000313" key="4">
    <source>
        <dbReference type="WBParaSite" id="HPLM_0000723001-mRNA-1"/>
    </source>
</evidence>
<dbReference type="Proteomes" id="UP000268014">
    <property type="component" value="Unassembled WGS sequence"/>
</dbReference>
<reference evidence="2 3" key="2">
    <citation type="submission" date="2018-11" db="EMBL/GenBank/DDBJ databases">
        <authorList>
            <consortium name="Pathogen Informatics"/>
        </authorList>
    </citation>
    <scope>NUCLEOTIDE SEQUENCE [LARGE SCALE GENOMIC DNA]</scope>
    <source>
        <strain evidence="2 3">MHpl1</strain>
    </source>
</reference>
<evidence type="ECO:0000313" key="3">
    <source>
        <dbReference type="Proteomes" id="UP000268014"/>
    </source>
</evidence>
<reference evidence="4" key="1">
    <citation type="submission" date="2017-02" db="UniProtKB">
        <authorList>
            <consortium name="WormBaseParasite"/>
        </authorList>
    </citation>
    <scope>IDENTIFICATION</scope>
</reference>
<keyword evidence="1" id="KW-1133">Transmembrane helix</keyword>